<dbReference type="AlphaFoldDB" id="A0A3L8SDI9"/>
<protein>
    <submittedName>
        <fullName evidence="2">Uncharacterized protein</fullName>
    </submittedName>
</protein>
<keyword evidence="3" id="KW-1185">Reference proteome</keyword>
<name>A0A3L8SDI9_CHLGU</name>
<accession>A0A3L8SDI9</accession>
<comment type="caution">
    <text evidence="2">The sequence shown here is derived from an EMBL/GenBank/DDBJ whole genome shotgun (WGS) entry which is preliminary data.</text>
</comment>
<gene>
    <name evidence="2" type="ORF">DV515_00008907</name>
</gene>
<sequence length="75" mass="8109">MSQVPYCSLDCRYMRMASVKAGASTLESSEIPAEGTRVSSWELASHPEGREAGQDGGSVTPKWCTGTWGLSDPKW</sequence>
<proteinExistence type="predicted"/>
<evidence type="ECO:0000256" key="1">
    <source>
        <dbReference type="SAM" id="MobiDB-lite"/>
    </source>
</evidence>
<organism evidence="2 3">
    <name type="scientific">Chloebia gouldiae</name>
    <name type="common">Gouldian finch</name>
    <name type="synonym">Erythrura gouldiae</name>
    <dbReference type="NCBI Taxonomy" id="44316"/>
    <lineage>
        <taxon>Eukaryota</taxon>
        <taxon>Metazoa</taxon>
        <taxon>Chordata</taxon>
        <taxon>Craniata</taxon>
        <taxon>Vertebrata</taxon>
        <taxon>Euteleostomi</taxon>
        <taxon>Archelosauria</taxon>
        <taxon>Archosauria</taxon>
        <taxon>Dinosauria</taxon>
        <taxon>Saurischia</taxon>
        <taxon>Theropoda</taxon>
        <taxon>Coelurosauria</taxon>
        <taxon>Aves</taxon>
        <taxon>Neognathae</taxon>
        <taxon>Neoaves</taxon>
        <taxon>Telluraves</taxon>
        <taxon>Australaves</taxon>
        <taxon>Passeriformes</taxon>
        <taxon>Passeroidea</taxon>
        <taxon>Passeridae</taxon>
        <taxon>Chloebia</taxon>
    </lineage>
</organism>
<evidence type="ECO:0000313" key="2">
    <source>
        <dbReference type="EMBL" id="RLW00453.1"/>
    </source>
</evidence>
<dbReference type="Proteomes" id="UP000276834">
    <property type="component" value="Unassembled WGS sequence"/>
</dbReference>
<dbReference type="EMBL" id="QUSF01000027">
    <property type="protein sequence ID" value="RLW00453.1"/>
    <property type="molecule type" value="Genomic_DNA"/>
</dbReference>
<feature type="region of interest" description="Disordered" evidence="1">
    <location>
        <begin position="30"/>
        <end position="63"/>
    </location>
</feature>
<reference evidence="2 3" key="1">
    <citation type="journal article" date="2018" name="Proc. R. Soc. B">
        <title>A non-coding region near Follistatin controls head colour polymorphism in the Gouldian finch.</title>
        <authorList>
            <person name="Toomey M.B."/>
            <person name="Marques C.I."/>
            <person name="Andrade P."/>
            <person name="Araujo P.M."/>
            <person name="Sabatino S."/>
            <person name="Gazda M.A."/>
            <person name="Afonso S."/>
            <person name="Lopes R.J."/>
            <person name="Corbo J.C."/>
            <person name="Carneiro M."/>
        </authorList>
    </citation>
    <scope>NUCLEOTIDE SEQUENCE [LARGE SCALE GENOMIC DNA]</scope>
    <source>
        <strain evidence="2">Red01</strain>
        <tissue evidence="2">Muscle</tissue>
    </source>
</reference>
<evidence type="ECO:0000313" key="3">
    <source>
        <dbReference type="Proteomes" id="UP000276834"/>
    </source>
</evidence>